<dbReference type="InterPro" id="IPR036465">
    <property type="entry name" value="vWFA_dom_sf"/>
</dbReference>
<name>A0A8B6G773_MYTGA</name>
<dbReference type="Proteomes" id="UP000596742">
    <property type="component" value="Unassembled WGS sequence"/>
</dbReference>
<evidence type="ECO:0000313" key="4">
    <source>
        <dbReference type="Proteomes" id="UP000596742"/>
    </source>
</evidence>
<accession>A0A8B6G773</accession>
<dbReference type="InterPro" id="IPR002035">
    <property type="entry name" value="VWF_A"/>
</dbReference>
<dbReference type="EMBL" id="UYJE01007977">
    <property type="protein sequence ID" value="VDI59726.1"/>
    <property type="molecule type" value="Genomic_DNA"/>
</dbReference>
<feature type="signal peptide" evidence="1">
    <location>
        <begin position="1"/>
        <end position="19"/>
    </location>
</feature>
<evidence type="ECO:0000313" key="3">
    <source>
        <dbReference type="EMBL" id="VDI59726.1"/>
    </source>
</evidence>
<feature type="chain" id="PRO_5032323968" description="VWFA domain-containing protein" evidence="1">
    <location>
        <begin position="20"/>
        <end position="380"/>
    </location>
</feature>
<dbReference type="PANTHER" id="PTHR24020">
    <property type="entry name" value="COLLAGEN ALPHA"/>
    <property type="match status" value="1"/>
</dbReference>
<dbReference type="Pfam" id="PF00092">
    <property type="entry name" value="VWA"/>
    <property type="match status" value="1"/>
</dbReference>
<keyword evidence="1" id="KW-0732">Signal</keyword>
<reference evidence="3" key="1">
    <citation type="submission" date="2018-11" db="EMBL/GenBank/DDBJ databases">
        <authorList>
            <person name="Alioto T."/>
            <person name="Alioto T."/>
        </authorList>
    </citation>
    <scope>NUCLEOTIDE SEQUENCE</scope>
</reference>
<dbReference type="PRINTS" id="PR00453">
    <property type="entry name" value="VWFADOMAIN"/>
</dbReference>
<keyword evidence="4" id="KW-1185">Reference proteome</keyword>
<sequence>MWKEIMVAMLVSFLGKSEGSSVENCIACSDIVFLIDDSGSINDAEFLQMKIFIKSVVQLFPNVGPNGAQFGAVSFSSEDDQTTEFDLNDHGDATSVLAAIDSVVNNGTGTHIGAALEYLENNLFNMDVDNGAGRPCAVDNRFAIVITDGKTVGGTVPKAQSLKNANVKILAVGVGDGVDTSLLQAIASGNQNVFLVEDFDTFPSILDGLISSICTQDSGPHGFCGFPCTLHNKTYDLCPCDENNVNQTYSVGGNDTTVFTENFGGENKTDWECYTRSGRFYVVRRCVAHDVFEYRCMRDIMYNTNKDIRVYCMSEWASFDGNPSLCDVCDGSAFDKDKALIIKVCGCALPTICPVTNNITQTQCDACESSEGNDDGLCCS</sequence>
<feature type="domain" description="VWFA" evidence="2">
    <location>
        <begin position="30"/>
        <end position="213"/>
    </location>
</feature>
<dbReference type="CDD" id="cd01450">
    <property type="entry name" value="vWFA_subfamily_ECM"/>
    <property type="match status" value="1"/>
</dbReference>
<dbReference type="OrthoDB" id="6069260at2759"/>
<proteinExistence type="predicted"/>
<evidence type="ECO:0000259" key="2">
    <source>
        <dbReference type="PROSITE" id="PS50234"/>
    </source>
</evidence>
<organism evidence="3 4">
    <name type="scientific">Mytilus galloprovincialis</name>
    <name type="common">Mediterranean mussel</name>
    <dbReference type="NCBI Taxonomy" id="29158"/>
    <lineage>
        <taxon>Eukaryota</taxon>
        <taxon>Metazoa</taxon>
        <taxon>Spiralia</taxon>
        <taxon>Lophotrochozoa</taxon>
        <taxon>Mollusca</taxon>
        <taxon>Bivalvia</taxon>
        <taxon>Autobranchia</taxon>
        <taxon>Pteriomorphia</taxon>
        <taxon>Mytilida</taxon>
        <taxon>Mytiloidea</taxon>
        <taxon>Mytilidae</taxon>
        <taxon>Mytilinae</taxon>
        <taxon>Mytilus</taxon>
    </lineage>
</organism>
<gene>
    <name evidence="3" type="ORF">MGAL_10B047181</name>
</gene>
<dbReference type="InterPro" id="IPR050525">
    <property type="entry name" value="ECM_Assembly_Org"/>
</dbReference>
<dbReference type="PANTHER" id="PTHR24020:SF20">
    <property type="entry name" value="PH DOMAIN-CONTAINING PROTEIN"/>
    <property type="match status" value="1"/>
</dbReference>
<dbReference type="SUPFAM" id="SSF53300">
    <property type="entry name" value="vWA-like"/>
    <property type="match status" value="1"/>
</dbReference>
<protein>
    <recommendedName>
        <fullName evidence="2">VWFA domain-containing protein</fullName>
    </recommendedName>
</protein>
<dbReference type="Gene3D" id="3.40.50.410">
    <property type="entry name" value="von Willebrand factor, type A domain"/>
    <property type="match status" value="1"/>
</dbReference>
<dbReference type="PROSITE" id="PS50234">
    <property type="entry name" value="VWFA"/>
    <property type="match status" value="1"/>
</dbReference>
<dbReference type="AlphaFoldDB" id="A0A8B6G773"/>
<dbReference type="SMART" id="SM00327">
    <property type="entry name" value="VWA"/>
    <property type="match status" value="1"/>
</dbReference>
<evidence type="ECO:0000256" key="1">
    <source>
        <dbReference type="SAM" id="SignalP"/>
    </source>
</evidence>
<comment type="caution">
    <text evidence="3">The sequence shown here is derived from an EMBL/GenBank/DDBJ whole genome shotgun (WGS) entry which is preliminary data.</text>
</comment>